<evidence type="ECO:0000313" key="7">
    <source>
        <dbReference type="EMBL" id="KAJ6217221.1"/>
    </source>
</evidence>
<feature type="compositionally biased region" description="Acidic residues" evidence="4">
    <location>
        <begin position="510"/>
        <end position="527"/>
    </location>
</feature>
<dbReference type="InterPro" id="IPR003598">
    <property type="entry name" value="Ig_sub2"/>
</dbReference>
<dbReference type="InterPro" id="IPR007110">
    <property type="entry name" value="Ig-like_dom"/>
</dbReference>
<sequence>MATISMPNLQGRAYFTVKAQPAHLLIEPVAASDEGDYRCRVDFRKARTVNTIISLKVITPPQVPRITDSNGNQLSGLVGPYNEGDELTLTCLTKGGKPRPSLIWWRDYAIIDDSFEFNDRDVTSNELLITRLARHHLLAILMCQAINSNITNAAASNSITLDMNLKPTEVRITQLTPILVAGIDALFECNTYGSRPMPTIYWLFDGKRWDTRIHGEQQTTSTITIRLERRHRGMTIECVVENIRIPGSAIRDQTTLDVQYPPQLELKLGAPSLSLDTIQEGIDIYFDCHVDSNPSPTTPITWLFNGETLLPEAGVIESNQSLVLQRVQRWRNGTYQCKCANQQGTMISNTIVLEIKFAPVCRTPYTLIYGLNINELVQIGCEVDARPAQVSFSWRFEKQNNLPNFIQVNDSKSVLEYIPRNRQQYGLVECVAKNDIGIQREPCRYFIVPTAGPFFPYDCIVSNQSDSTLSIRCDGSIVMNTTTTVTKTGTSTQSDQLKQKTDGSARYSDHDEEYDKEDDEEDEEEDSSILTGSRIKYHGNNNGRHNGIREKAEKFSGYQQMLLESANLTTSDIYALYFAPDTINGSPSAELGETIGMNGGQQQQRTPPHNRLTYRNGGGQLMTQSNKLSPVQLEASAQLLLDDLVGKFNAHNMLNQVPHLFAYPPTYYICEIYALTPRNTLIKNVTIDAVGRRIMNPFNGSFSFMIDQLPANTPLRLNIYAQNSKKRSPVFVELDARTQRAAERRIDFAQQGGEDVGHARGRKSSFFEELYGGYGRFRSKHLVVGLLIGAVAVAVFVAILLIIIATVRNKGNQHQQSIQSQDTRLTILSNDNKCKDGRGSLKRRHSNNRQSFSRSSTQLNLTEELKETTFGTGSNQEKTTITTSVDMVSTVPINAVYGEYGPYTLEGDDDCSMRSDHQLIQASQSNATGTTNVGHNIETKYYQTLLKSQRAPPSYFELEQSILTDKTNNIGGGGAAGGHAFVNLIDTNGEAKPDLIQTATIYSNQSNNDIKDGTIFDTISFESPGGVPIDHHHSHHHHRTRTYDLNQISNMIVTGDPISGNIIHFASPIHSTNGTGGTGTTTTVHHQARPRYVNGHQSLLQNSADGSSGSASSNSTGTDCTMFATLPRGGHGSATQTTNLDGHRTESGNNAHNLIETNGDNSTSYIYIQHLSSNVPNTIQIGNGNNPTIS</sequence>
<evidence type="ECO:0000313" key="8">
    <source>
        <dbReference type="Proteomes" id="UP001142055"/>
    </source>
</evidence>
<dbReference type="Pfam" id="PF13927">
    <property type="entry name" value="Ig_3"/>
    <property type="match status" value="1"/>
</dbReference>
<feature type="compositionally biased region" description="Polar residues" evidence="4">
    <location>
        <begin position="848"/>
        <end position="858"/>
    </location>
</feature>
<feature type="compositionally biased region" description="Basic and acidic residues" evidence="4">
    <location>
        <begin position="497"/>
        <end position="509"/>
    </location>
</feature>
<dbReference type="SMART" id="SM00409">
    <property type="entry name" value="IG"/>
    <property type="match status" value="3"/>
</dbReference>
<proteinExistence type="predicted"/>
<dbReference type="InterPro" id="IPR013162">
    <property type="entry name" value="CD80_C2-set"/>
</dbReference>
<dbReference type="GO" id="GO:0016020">
    <property type="term" value="C:membrane"/>
    <property type="evidence" value="ECO:0007669"/>
    <property type="project" value="UniProtKB-SubCell"/>
</dbReference>
<dbReference type="Proteomes" id="UP001142055">
    <property type="component" value="Chromosome 3"/>
</dbReference>
<dbReference type="EMBL" id="JAPWDV010000003">
    <property type="protein sequence ID" value="KAJ6217221.1"/>
    <property type="molecule type" value="Genomic_DNA"/>
</dbReference>
<evidence type="ECO:0000256" key="1">
    <source>
        <dbReference type="ARBA" id="ARBA00004167"/>
    </source>
</evidence>
<keyword evidence="5" id="KW-1133">Transmembrane helix</keyword>
<dbReference type="PROSITE" id="PS50835">
    <property type="entry name" value="IG_LIKE"/>
    <property type="match status" value="4"/>
</dbReference>
<dbReference type="Pfam" id="PF08205">
    <property type="entry name" value="C2-set_2"/>
    <property type="match status" value="1"/>
</dbReference>
<dbReference type="AlphaFoldDB" id="A0A9Q0RK09"/>
<keyword evidence="5" id="KW-0812">Transmembrane</keyword>
<evidence type="ECO:0000256" key="4">
    <source>
        <dbReference type="SAM" id="MobiDB-lite"/>
    </source>
</evidence>
<organism evidence="7 8">
    <name type="scientific">Blomia tropicalis</name>
    <name type="common">Mite</name>
    <dbReference type="NCBI Taxonomy" id="40697"/>
    <lineage>
        <taxon>Eukaryota</taxon>
        <taxon>Metazoa</taxon>
        <taxon>Ecdysozoa</taxon>
        <taxon>Arthropoda</taxon>
        <taxon>Chelicerata</taxon>
        <taxon>Arachnida</taxon>
        <taxon>Acari</taxon>
        <taxon>Acariformes</taxon>
        <taxon>Sarcoptiformes</taxon>
        <taxon>Astigmata</taxon>
        <taxon>Glycyphagoidea</taxon>
        <taxon>Echimyopodidae</taxon>
        <taxon>Blomia</taxon>
    </lineage>
</organism>
<feature type="domain" description="Ig-like" evidence="6">
    <location>
        <begin position="167"/>
        <end position="257"/>
    </location>
</feature>
<dbReference type="InterPro" id="IPR036179">
    <property type="entry name" value="Ig-like_dom_sf"/>
</dbReference>
<dbReference type="PANTHER" id="PTHR23278">
    <property type="entry name" value="SIDESTEP PROTEIN"/>
    <property type="match status" value="1"/>
</dbReference>
<dbReference type="PANTHER" id="PTHR23278:SF19">
    <property type="entry name" value="OBSCURIN"/>
    <property type="match status" value="1"/>
</dbReference>
<feature type="domain" description="Ig-like" evidence="6">
    <location>
        <begin position="64"/>
        <end position="160"/>
    </location>
</feature>
<comment type="subcellular location">
    <subcellularLocation>
        <location evidence="1">Membrane</location>
        <topology evidence="1">Single-pass membrane protein</topology>
    </subcellularLocation>
</comment>
<dbReference type="Gene3D" id="2.60.40.10">
    <property type="entry name" value="Immunoglobulins"/>
    <property type="match status" value="5"/>
</dbReference>
<dbReference type="InterPro" id="IPR013783">
    <property type="entry name" value="Ig-like_fold"/>
</dbReference>
<comment type="caution">
    <text evidence="7">The sequence shown here is derived from an EMBL/GenBank/DDBJ whole genome shotgun (WGS) entry which is preliminary data.</text>
</comment>
<dbReference type="SMART" id="SM00408">
    <property type="entry name" value="IGc2"/>
    <property type="match status" value="2"/>
</dbReference>
<name>A0A9Q0RK09_BLOTA</name>
<feature type="region of interest" description="Disordered" evidence="4">
    <location>
        <begin position="1125"/>
        <end position="1151"/>
    </location>
</feature>
<gene>
    <name evidence="7" type="ORF">RDWZM_008378</name>
</gene>
<dbReference type="SUPFAM" id="SSF48726">
    <property type="entry name" value="Immunoglobulin"/>
    <property type="match status" value="5"/>
</dbReference>
<protein>
    <recommendedName>
        <fullName evidence="6">Ig-like domain-containing protein</fullName>
    </recommendedName>
</protein>
<feature type="region of interest" description="Disordered" evidence="4">
    <location>
        <begin position="836"/>
        <end position="858"/>
    </location>
</feature>
<evidence type="ECO:0000259" key="6">
    <source>
        <dbReference type="PROSITE" id="PS50835"/>
    </source>
</evidence>
<accession>A0A9Q0RK09</accession>
<keyword evidence="2 5" id="KW-0472">Membrane</keyword>
<evidence type="ECO:0000256" key="2">
    <source>
        <dbReference type="ARBA" id="ARBA00023136"/>
    </source>
</evidence>
<feature type="domain" description="Ig-like" evidence="6">
    <location>
        <begin position="364"/>
        <end position="434"/>
    </location>
</feature>
<evidence type="ECO:0000256" key="3">
    <source>
        <dbReference type="ARBA" id="ARBA00023157"/>
    </source>
</evidence>
<feature type="region of interest" description="Disordered" evidence="4">
    <location>
        <begin position="487"/>
        <end position="547"/>
    </location>
</feature>
<keyword evidence="8" id="KW-1185">Reference proteome</keyword>
<feature type="domain" description="Ig-like" evidence="6">
    <location>
        <begin position="271"/>
        <end position="348"/>
    </location>
</feature>
<feature type="transmembrane region" description="Helical" evidence="5">
    <location>
        <begin position="782"/>
        <end position="807"/>
    </location>
</feature>
<evidence type="ECO:0000256" key="5">
    <source>
        <dbReference type="SAM" id="Phobius"/>
    </source>
</evidence>
<dbReference type="InterPro" id="IPR003599">
    <property type="entry name" value="Ig_sub"/>
</dbReference>
<reference evidence="7" key="1">
    <citation type="submission" date="2022-12" db="EMBL/GenBank/DDBJ databases">
        <title>Genome assemblies of Blomia tropicalis.</title>
        <authorList>
            <person name="Cui Y."/>
        </authorList>
    </citation>
    <scope>NUCLEOTIDE SEQUENCE</scope>
    <source>
        <tissue evidence="7">Adult mites</tissue>
    </source>
</reference>
<keyword evidence="3" id="KW-1015">Disulfide bond</keyword>
<dbReference type="CDD" id="cd00096">
    <property type="entry name" value="Ig"/>
    <property type="match status" value="2"/>
</dbReference>